<keyword evidence="2" id="KW-1185">Reference proteome</keyword>
<reference evidence="1 2" key="1">
    <citation type="submission" date="2016-09" db="EMBL/GenBank/DDBJ databases">
        <authorList>
            <person name="Capua I."/>
            <person name="De Benedictis P."/>
            <person name="Joannis T."/>
            <person name="Lombin L.H."/>
            <person name="Cattoli G."/>
        </authorList>
    </citation>
    <scope>NUCLEOTIDE SEQUENCE [LARGE SCALE GENOMIC DNA]</scope>
    <source>
        <strain evidence="1 2">IMI 309357</strain>
    </source>
</reference>
<dbReference type="Proteomes" id="UP000176998">
    <property type="component" value="Unassembled WGS sequence"/>
</dbReference>
<dbReference type="EMBL" id="MJBS01000015">
    <property type="protein sequence ID" value="OHF02096.1"/>
    <property type="molecule type" value="Genomic_DNA"/>
</dbReference>
<proteinExistence type="predicted"/>
<comment type="caution">
    <text evidence="1">The sequence shown here is derived from an EMBL/GenBank/DDBJ whole genome shotgun (WGS) entry which is preliminary data.</text>
</comment>
<sequence length="34" mass="4116">MSQHTSFLAKRKICDSFFCAWQRELHREEDWAAS</sequence>
<dbReference type="AlphaFoldDB" id="A0A1G4BLB4"/>
<evidence type="ECO:0000313" key="1">
    <source>
        <dbReference type="EMBL" id="OHF02096.1"/>
    </source>
</evidence>
<evidence type="ECO:0000313" key="2">
    <source>
        <dbReference type="Proteomes" id="UP000176998"/>
    </source>
</evidence>
<gene>
    <name evidence="1" type="ORF">CORC01_02675</name>
</gene>
<name>A0A1G4BLB4_9PEZI</name>
<organism evidence="1 2">
    <name type="scientific">Colletotrichum orchidophilum</name>
    <dbReference type="NCBI Taxonomy" id="1209926"/>
    <lineage>
        <taxon>Eukaryota</taxon>
        <taxon>Fungi</taxon>
        <taxon>Dikarya</taxon>
        <taxon>Ascomycota</taxon>
        <taxon>Pezizomycotina</taxon>
        <taxon>Sordariomycetes</taxon>
        <taxon>Hypocreomycetidae</taxon>
        <taxon>Glomerellales</taxon>
        <taxon>Glomerellaceae</taxon>
        <taxon>Colletotrichum</taxon>
    </lineage>
</organism>
<protein>
    <submittedName>
        <fullName evidence="1">Uncharacterized protein</fullName>
    </submittedName>
</protein>
<dbReference type="RefSeq" id="XP_022479238.1">
    <property type="nucleotide sequence ID" value="XM_022614325.1"/>
</dbReference>
<dbReference type="GeneID" id="34555835"/>
<accession>A0A1G4BLB4</accession>